<dbReference type="AlphaFoldDB" id="A0AAN8Z0A2"/>
<organism evidence="1 2">
    <name type="scientific">Dillenia turbinata</name>
    <dbReference type="NCBI Taxonomy" id="194707"/>
    <lineage>
        <taxon>Eukaryota</taxon>
        <taxon>Viridiplantae</taxon>
        <taxon>Streptophyta</taxon>
        <taxon>Embryophyta</taxon>
        <taxon>Tracheophyta</taxon>
        <taxon>Spermatophyta</taxon>
        <taxon>Magnoliopsida</taxon>
        <taxon>eudicotyledons</taxon>
        <taxon>Gunneridae</taxon>
        <taxon>Pentapetalae</taxon>
        <taxon>Dilleniales</taxon>
        <taxon>Dilleniaceae</taxon>
        <taxon>Dillenia</taxon>
    </lineage>
</organism>
<proteinExistence type="predicted"/>
<evidence type="ECO:0000313" key="2">
    <source>
        <dbReference type="Proteomes" id="UP001370490"/>
    </source>
</evidence>
<dbReference type="Proteomes" id="UP001370490">
    <property type="component" value="Unassembled WGS sequence"/>
</dbReference>
<comment type="caution">
    <text evidence="1">The sequence shown here is derived from an EMBL/GenBank/DDBJ whole genome shotgun (WGS) entry which is preliminary data.</text>
</comment>
<dbReference type="EMBL" id="JBAMMX010000022">
    <property type="protein sequence ID" value="KAK6918735.1"/>
    <property type="molecule type" value="Genomic_DNA"/>
</dbReference>
<sequence length="79" mass="9084">MGIYRRDFVCYPSGLTGQERRPMWSIPGIGNLFVEGEIVDGVIQCYVSQFDNVHNHELLEDDQVHLLPAYCKIQEADQE</sequence>
<evidence type="ECO:0000313" key="1">
    <source>
        <dbReference type="EMBL" id="KAK6918735.1"/>
    </source>
</evidence>
<protein>
    <submittedName>
        <fullName evidence="1">Uncharacterized protein</fullName>
    </submittedName>
</protein>
<reference evidence="1 2" key="1">
    <citation type="submission" date="2023-12" db="EMBL/GenBank/DDBJ databases">
        <title>A high-quality genome assembly for Dillenia turbinata (Dilleniales).</title>
        <authorList>
            <person name="Chanderbali A."/>
        </authorList>
    </citation>
    <scope>NUCLEOTIDE SEQUENCE [LARGE SCALE GENOMIC DNA]</scope>
    <source>
        <strain evidence="1">LSX21</strain>
        <tissue evidence="1">Leaf</tissue>
    </source>
</reference>
<gene>
    <name evidence="1" type="ORF">RJ641_017157</name>
</gene>
<accession>A0AAN8Z0A2</accession>
<name>A0AAN8Z0A2_9MAGN</name>
<keyword evidence="2" id="KW-1185">Reference proteome</keyword>